<feature type="transmembrane region" description="Helical" evidence="6">
    <location>
        <begin position="278"/>
        <end position="305"/>
    </location>
</feature>
<dbReference type="InterPro" id="IPR036458">
    <property type="entry name" value="Na:dicarbo_symporter_sf"/>
</dbReference>
<feature type="transmembrane region" description="Helical" evidence="6">
    <location>
        <begin position="208"/>
        <end position="231"/>
    </location>
</feature>
<gene>
    <name evidence="7" type="primary">gltP_2</name>
    <name evidence="7" type="ORF">R28058_15981</name>
</gene>
<evidence type="ECO:0000256" key="4">
    <source>
        <dbReference type="ARBA" id="ARBA00022989"/>
    </source>
</evidence>
<keyword evidence="4 6" id="KW-1133">Transmembrane helix</keyword>
<dbReference type="Pfam" id="PF00375">
    <property type="entry name" value="SDF"/>
    <property type="match status" value="1"/>
</dbReference>
<dbReference type="InterPro" id="IPR001991">
    <property type="entry name" value="Na-dicarboxylate_symporter"/>
</dbReference>
<feature type="transmembrane region" description="Helical" evidence="6">
    <location>
        <begin position="71"/>
        <end position="94"/>
    </location>
</feature>
<feature type="transmembrane region" description="Helical" evidence="6">
    <location>
        <begin position="132"/>
        <end position="150"/>
    </location>
</feature>
<keyword evidence="3 6" id="KW-0812">Transmembrane</keyword>
<dbReference type="GO" id="GO:0005295">
    <property type="term" value="F:neutral L-amino acid:sodium symporter activity"/>
    <property type="evidence" value="ECO:0007669"/>
    <property type="project" value="TreeGrafter"/>
</dbReference>
<evidence type="ECO:0000313" key="8">
    <source>
        <dbReference type="Proteomes" id="UP000049127"/>
    </source>
</evidence>
<dbReference type="PANTHER" id="PTHR42865">
    <property type="entry name" value="PROTON/GLUTAMATE-ASPARTATE SYMPORTER"/>
    <property type="match status" value="1"/>
</dbReference>
<dbReference type="GO" id="GO:0032329">
    <property type="term" value="P:serine transport"/>
    <property type="evidence" value="ECO:0007669"/>
    <property type="project" value="TreeGrafter"/>
</dbReference>
<feature type="transmembrane region" description="Helical" evidence="6">
    <location>
        <begin position="12"/>
        <end position="35"/>
    </location>
</feature>
<comment type="subcellular location">
    <subcellularLocation>
        <location evidence="1">Membrane</location>
        <topology evidence="1">Multi-pass membrane protein</topology>
    </subcellularLocation>
</comment>
<dbReference type="Proteomes" id="UP000049127">
    <property type="component" value="Unassembled WGS sequence"/>
</dbReference>
<accession>A0A0C7G6X1</accession>
<sequence length="405" mass="42982">MKKKNIGLIPKLIMAIIIGIVIGTYMPRGLVQILVTASSLFSTFLKFVIPFIILGFVTAGIADLSSGAGKLLGATTIISYVSTVIAGLLAFTLIKTLFPFFMDPSLASKIGNPEAGMLPAIFSIPLKPMIDVTAAIVFAFMMGLGISALRKNNKGEVLYKIAFDFQSIIQMVLAKAIIPLLPLYIAGTFANIAFAGQVMNILSVFWKVYIVVMSLHLIYVALQFTVAGMYAKKNPIEMMKNQIPAYLTAVGTQSSAAAIPVNVDCAEKNGISKQIREFVIPLCATIHLSGSIISIVSFSVAVLMMNGMDSGINIVLPYIMMLGIAMVAAPGAPGGAVMSALPFFPMVGIPADGGLASLIIALHITQDSFGTAANISGDNAIAVAVDALNNKWRKKENKRKSKKIA</sequence>
<evidence type="ECO:0000313" key="7">
    <source>
        <dbReference type="EMBL" id="CEQ03865.1"/>
    </source>
</evidence>
<evidence type="ECO:0000256" key="5">
    <source>
        <dbReference type="ARBA" id="ARBA00023136"/>
    </source>
</evidence>
<dbReference type="AlphaFoldDB" id="A0A0C7G6X1"/>
<evidence type="ECO:0000256" key="2">
    <source>
        <dbReference type="ARBA" id="ARBA00022448"/>
    </source>
</evidence>
<reference evidence="7 8" key="1">
    <citation type="submission" date="2015-01" db="EMBL/GenBank/DDBJ databases">
        <authorList>
            <person name="Aslett A.Martin."/>
            <person name="De Silva Nishadi"/>
        </authorList>
    </citation>
    <scope>NUCLEOTIDE SEQUENCE [LARGE SCALE GENOMIC DNA]</scope>
    <source>
        <strain evidence="7 8">R28058</strain>
    </source>
</reference>
<evidence type="ECO:0000256" key="1">
    <source>
        <dbReference type="ARBA" id="ARBA00004141"/>
    </source>
</evidence>
<dbReference type="EMBL" id="CEKZ01000003">
    <property type="protein sequence ID" value="CEQ03865.1"/>
    <property type="molecule type" value="Genomic_DNA"/>
</dbReference>
<dbReference type="RefSeq" id="WP_055342027.1">
    <property type="nucleotide sequence ID" value="NZ_CDNI01000003.1"/>
</dbReference>
<dbReference type="GO" id="GO:0005886">
    <property type="term" value="C:plasma membrane"/>
    <property type="evidence" value="ECO:0007669"/>
    <property type="project" value="TreeGrafter"/>
</dbReference>
<dbReference type="OrthoDB" id="9768885at2"/>
<dbReference type="Gene3D" id="1.10.3860.10">
    <property type="entry name" value="Sodium:dicarboxylate symporter"/>
    <property type="match status" value="1"/>
</dbReference>
<evidence type="ECO:0000256" key="6">
    <source>
        <dbReference type="SAM" id="Phobius"/>
    </source>
</evidence>
<dbReference type="PANTHER" id="PTHR42865:SF8">
    <property type="entry name" value="SERINE_THREONINE TRANSPORTER SSTT"/>
    <property type="match status" value="1"/>
</dbReference>
<feature type="transmembrane region" description="Helical" evidence="6">
    <location>
        <begin position="311"/>
        <end position="329"/>
    </location>
</feature>
<feature type="transmembrane region" description="Helical" evidence="6">
    <location>
        <begin position="47"/>
        <end position="64"/>
    </location>
</feature>
<proteinExistence type="predicted"/>
<evidence type="ECO:0000256" key="3">
    <source>
        <dbReference type="ARBA" id="ARBA00022692"/>
    </source>
</evidence>
<name>A0A0C7G6X1_PARSO</name>
<organism evidence="7 8">
    <name type="scientific">Paraclostridium sordellii</name>
    <name type="common">Clostridium sordellii</name>
    <dbReference type="NCBI Taxonomy" id="1505"/>
    <lineage>
        <taxon>Bacteria</taxon>
        <taxon>Bacillati</taxon>
        <taxon>Bacillota</taxon>
        <taxon>Clostridia</taxon>
        <taxon>Peptostreptococcales</taxon>
        <taxon>Peptostreptococcaceae</taxon>
        <taxon>Paraclostridium</taxon>
    </lineage>
</organism>
<dbReference type="SUPFAM" id="SSF118215">
    <property type="entry name" value="Proton glutamate symport protein"/>
    <property type="match status" value="1"/>
</dbReference>
<keyword evidence="2" id="KW-0813">Transport</keyword>
<keyword evidence="5 6" id="KW-0472">Membrane</keyword>
<dbReference type="PRINTS" id="PR00173">
    <property type="entry name" value="EDTRNSPORT"/>
</dbReference>
<feature type="transmembrane region" description="Helical" evidence="6">
    <location>
        <begin position="171"/>
        <end position="196"/>
    </location>
</feature>
<protein>
    <submittedName>
        <fullName evidence="7">Sodium:dicarboxylate symporter</fullName>
    </submittedName>
</protein>